<evidence type="ECO:0000259" key="20">
    <source>
        <dbReference type="PROSITE" id="PS51194"/>
    </source>
</evidence>
<dbReference type="GO" id="GO:0003724">
    <property type="term" value="F:RNA helicase activity"/>
    <property type="evidence" value="ECO:0007669"/>
    <property type="project" value="UniProtKB-EC"/>
</dbReference>
<evidence type="ECO:0000313" key="22">
    <source>
        <dbReference type="EMBL" id="KAL3314336.1"/>
    </source>
</evidence>
<dbReference type="InterPro" id="IPR000629">
    <property type="entry name" value="RNA-helicase_DEAD-box_CS"/>
</dbReference>
<evidence type="ECO:0000259" key="19">
    <source>
        <dbReference type="PROSITE" id="PS51192"/>
    </source>
</evidence>
<evidence type="ECO:0000256" key="1">
    <source>
        <dbReference type="ARBA" id="ARBA00004123"/>
    </source>
</evidence>
<gene>
    <name evidence="22" type="primary">DDX23</name>
    <name evidence="22" type="ORF">Ciccas_007043</name>
</gene>
<dbReference type="AlphaFoldDB" id="A0ABD2Q6J3"/>
<dbReference type="Pfam" id="PF25430">
    <property type="entry name" value="DDX23"/>
    <property type="match status" value="1"/>
</dbReference>
<evidence type="ECO:0000259" key="21">
    <source>
        <dbReference type="PROSITE" id="PS51195"/>
    </source>
</evidence>
<feature type="compositionally biased region" description="Basic and acidic residues" evidence="18">
    <location>
        <begin position="7"/>
        <end position="42"/>
    </location>
</feature>
<comment type="similarity">
    <text evidence="10">Belongs to the DEAD box helicase family. DDX23/PRP28 subfamily.</text>
</comment>
<comment type="catalytic activity">
    <reaction evidence="11">
        <text>ATP + H2O = ADP + phosphate + H(+)</text>
        <dbReference type="Rhea" id="RHEA:13065"/>
        <dbReference type="ChEBI" id="CHEBI:15377"/>
        <dbReference type="ChEBI" id="CHEBI:15378"/>
        <dbReference type="ChEBI" id="CHEBI:30616"/>
        <dbReference type="ChEBI" id="CHEBI:43474"/>
        <dbReference type="ChEBI" id="CHEBI:456216"/>
        <dbReference type="EC" id="3.6.4.13"/>
    </reaction>
</comment>
<evidence type="ECO:0000256" key="2">
    <source>
        <dbReference type="ARBA" id="ARBA00012552"/>
    </source>
</evidence>
<dbReference type="SMART" id="SM00487">
    <property type="entry name" value="DEXDc"/>
    <property type="match status" value="1"/>
</dbReference>
<dbReference type="Gene3D" id="3.40.50.300">
    <property type="entry name" value="P-loop containing nucleotide triphosphate hydrolases"/>
    <property type="match status" value="2"/>
</dbReference>
<evidence type="ECO:0000256" key="3">
    <source>
        <dbReference type="ARBA" id="ARBA00022664"/>
    </source>
</evidence>
<dbReference type="GO" id="GO:0005524">
    <property type="term" value="F:ATP binding"/>
    <property type="evidence" value="ECO:0007669"/>
    <property type="project" value="UniProtKB-KW"/>
</dbReference>
<evidence type="ECO:0000256" key="14">
    <source>
        <dbReference type="ARBA" id="ARBA00072905"/>
    </source>
</evidence>
<comment type="caution">
    <text evidence="22">The sequence shown here is derived from an EMBL/GenBank/DDBJ whole genome shotgun (WGS) entry which is preliminary data.</text>
</comment>
<dbReference type="PROSITE" id="PS51194">
    <property type="entry name" value="HELICASE_CTER"/>
    <property type="match status" value="1"/>
</dbReference>
<dbReference type="InterPro" id="IPR014014">
    <property type="entry name" value="RNA_helicase_DEAD_Q_motif"/>
</dbReference>
<keyword evidence="7 17" id="KW-0067">ATP-binding</keyword>
<keyword evidence="4 17" id="KW-0547">Nucleotide-binding</keyword>
<evidence type="ECO:0000256" key="7">
    <source>
        <dbReference type="ARBA" id="ARBA00022840"/>
    </source>
</evidence>
<dbReference type="GO" id="GO:0016787">
    <property type="term" value="F:hydrolase activity"/>
    <property type="evidence" value="ECO:0007669"/>
    <property type="project" value="UniProtKB-KW"/>
</dbReference>
<evidence type="ECO:0000256" key="9">
    <source>
        <dbReference type="ARBA" id="ARBA00023242"/>
    </source>
</evidence>
<evidence type="ECO:0000256" key="6">
    <source>
        <dbReference type="ARBA" id="ARBA00022806"/>
    </source>
</evidence>
<feature type="domain" description="Helicase C-terminal" evidence="20">
    <location>
        <begin position="443"/>
        <end position="591"/>
    </location>
</feature>
<feature type="domain" description="Helicase ATP-binding" evidence="19">
    <location>
        <begin position="215"/>
        <end position="419"/>
    </location>
</feature>
<dbReference type="EC" id="3.6.4.13" evidence="2"/>
<dbReference type="InterPro" id="IPR001650">
    <property type="entry name" value="Helicase_C-like"/>
</dbReference>
<dbReference type="FunFam" id="3.40.50.300:FF:000322">
    <property type="entry name" value="probable ATP-dependent RNA helicase DDX23"/>
    <property type="match status" value="1"/>
</dbReference>
<keyword evidence="3" id="KW-0507">mRNA processing</keyword>
<evidence type="ECO:0000256" key="11">
    <source>
        <dbReference type="ARBA" id="ARBA00047984"/>
    </source>
</evidence>
<comment type="subcellular location">
    <subcellularLocation>
        <location evidence="1">Nucleus</location>
    </subcellularLocation>
</comment>
<evidence type="ECO:0000256" key="15">
    <source>
        <dbReference type="ARBA" id="ARBA00075448"/>
    </source>
</evidence>
<evidence type="ECO:0000256" key="12">
    <source>
        <dbReference type="ARBA" id="ARBA00055288"/>
    </source>
</evidence>
<comment type="subunit">
    <text evidence="13">The phosphorylated form (by SRPK2) is a component of the U4/U6-U5 tri-snRNP complex composed of the U4, U6 and U5 snRNAs and at least PRPF3, PRPF4, PRPF6, PRPF8, PRPF31, SNRNP200, TXNL4A, WDR57, SNRNP40, DDX23, CD2BP2, PPIH, SNU13, EFTUD2, SART1 and USP39. Identified in the spliceosome C complex. Interacts with ERBB4. Interacts with ERCC6.</text>
</comment>
<evidence type="ECO:0000256" key="5">
    <source>
        <dbReference type="ARBA" id="ARBA00022801"/>
    </source>
</evidence>
<dbReference type="SUPFAM" id="SSF52540">
    <property type="entry name" value="P-loop containing nucleoside triphosphate hydrolases"/>
    <property type="match status" value="2"/>
</dbReference>
<dbReference type="InterPro" id="IPR014001">
    <property type="entry name" value="Helicase_ATP-bd"/>
</dbReference>
<dbReference type="InterPro" id="IPR057479">
    <property type="entry name" value="PRP28/DDX23-like_helical"/>
</dbReference>
<evidence type="ECO:0000256" key="18">
    <source>
        <dbReference type="SAM" id="MobiDB-lite"/>
    </source>
</evidence>
<feature type="region of interest" description="Disordered" evidence="18">
    <location>
        <begin position="1"/>
        <end position="42"/>
    </location>
</feature>
<dbReference type="PROSITE" id="PS51192">
    <property type="entry name" value="HELICASE_ATP_BIND_1"/>
    <property type="match status" value="1"/>
</dbReference>
<dbReference type="PROSITE" id="PS00039">
    <property type="entry name" value="DEAD_ATP_HELICASE"/>
    <property type="match status" value="1"/>
</dbReference>
<dbReference type="InterPro" id="IPR027417">
    <property type="entry name" value="P-loop_NTPase"/>
</dbReference>
<feature type="short sequence motif" description="Q motif" evidence="16">
    <location>
        <begin position="184"/>
        <end position="212"/>
    </location>
</feature>
<keyword evidence="5 17" id="KW-0378">Hydrolase</keyword>
<evidence type="ECO:0000256" key="17">
    <source>
        <dbReference type="RuleBase" id="RU000492"/>
    </source>
</evidence>
<sequence length="614" mass="70633">MTSRRGTWREHAHNSESRREQREKTRRERDAEETRTMEQQAIKERYLGERANNRRKLRKFSDKKFLFDWDEHEDTSKDYNELYKDKHQIQFFGRGHLGGIDIKQQKKETGKFYQRLLDERRTEGQQLQEERRIRGLEDREKKDKFDCRHWTEKKLSEMTHRDWRILREDYNISTKGGHVPYPLRNWEEAGINDKLLEIIYQAGYKEPTPIQRQAIPIGLQNRDIIGVAETGSGKTAAFLVPMITWILGLPKLDKIEEAENGPYALVMAPTRELALQIEEECIKLGKPLGLRTVAIIGGMSKEEQTMKIRRGAEIVIATPGRLKDVLENRYIVLNQCSYVVLDEADKMMDMGFEPEVNEILTYLPVSNQKPDTEDAEKEEELLANFKTRSKYRQTVMFTATMPPSVEKLAKNYLRRPAIVYIGSVGKPTDRVQQIVHMVTENEKRKKLLELLNDGFEPPIMIFVNQKKGADMLAKSLEKMQFYAISLHGGKGQDQREYALNSLKSGEMEILVATDVAGRGIDVKDVSMVINYDMAKTIDDYVHRIGRTGRAGKSGVAVSFLTQEDAHLFYELKTLLQQSPVSSCPNALASHPNAQAKPGCIMNAGKSKIDDKMFS</sequence>
<dbReference type="Pfam" id="PF00271">
    <property type="entry name" value="Helicase_C"/>
    <property type="match status" value="1"/>
</dbReference>
<evidence type="ECO:0000256" key="8">
    <source>
        <dbReference type="ARBA" id="ARBA00023187"/>
    </source>
</evidence>
<dbReference type="Pfam" id="PF00270">
    <property type="entry name" value="DEAD"/>
    <property type="match status" value="1"/>
</dbReference>
<reference evidence="22 23" key="1">
    <citation type="submission" date="2024-11" db="EMBL/GenBank/DDBJ databases">
        <title>Adaptive evolution of stress response genes in parasites aligns with host niche diversity.</title>
        <authorList>
            <person name="Hahn C."/>
            <person name="Resl P."/>
        </authorList>
    </citation>
    <scope>NUCLEOTIDE SEQUENCE [LARGE SCALE GENOMIC DNA]</scope>
    <source>
        <strain evidence="22">EGGRZ-B1_66</strain>
        <tissue evidence="22">Body</tissue>
    </source>
</reference>
<accession>A0ABD2Q6J3</accession>
<dbReference type="CDD" id="cd17945">
    <property type="entry name" value="DEADc_DDX23"/>
    <property type="match status" value="1"/>
</dbReference>
<evidence type="ECO:0000313" key="23">
    <source>
        <dbReference type="Proteomes" id="UP001626550"/>
    </source>
</evidence>
<keyword evidence="6 17" id="KW-0347">Helicase</keyword>
<name>A0ABD2Q6J3_9PLAT</name>
<dbReference type="PANTHER" id="PTHR47958">
    <property type="entry name" value="ATP-DEPENDENT RNA HELICASE DBP3"/>
    <property type="match status" value="1"/>
</dbReference>
<protein>
    <recommendedName>
        <fullName evidence="14">Probable ATP-dependent RNA helicase DDX23</fullName>
        <ecNumber evidence="2">3.6.4.13</ecNumber>
    </recommendedName>
    <alternativeName>
        <fullName evidence="15">DEAD box protein 23</fullName>
    </alternativeName>
</protein>
<dbReference type="GO" id="GO:0005634">
    <property type="term" value="C:nucleus"/>
    <property type="evidence" value="ECO:0007669"/>
    <property type="project" value="UniProtKB-SubCell"/>
</dbReference>
<dbReference type="InterPro" id="IPR011545">
    <property type="entry name" value="DEAD/DEAH_box_helicase_dom"/>
</dbReference>
<dbReference type="FunFam" id="3.40.50.300:FF:000520">
    <property type="entry name" value="probable ATP-dependent RNA helicase DDX23"/>
    <property type="match status" value="1"/>
</dbReference>
<keyword evidence="8" id="KW-0508">mRNA splicing</keyword>
<comment type="function">
    <text evidence="12">Involved in pre-mRNA splicing and its phosphorylated form (by SRPK2) is required for spliceosomal B complex formation. Independently of its spliceosome formation function, required for the suppression of incorrect R-loops formed during transcription; R-loops are composed of a DNA:RNA hybrid and the associated non-template single-stranded DNA.</text>
</comment>
<organism evidence="22 23">
    <name type="scientific">Cichlidogyrus casuarinus</name>
    <dbReference type="NCBI Taxonomy" id="1844966"/>
    <lineage>
        <taxon>Eukaryota</taxon>
        <taxon>Metazoa</taxon>
        <taxon>Spiralia</taxon>
        <taxon>Lophotrochozoa</taxon>
        <taxon>Platyhelminthes</taxon>
        <taxon>Monogenea</taxon>
        <taxon>Monopisthocotylea</taxon>
        <taxon>Dactylogyridea</taxon>
        <taxon>Ancyrocephalidae</taxon>
        <taxon>Cichlidogyrus</taxon>
    </lineage>
</organism>
<dbReference type="SMART" id="SM00490">
    <property type="entry name" value="HELICc"/>
    <property type="match status" value="1"/>
</dbReference>
<evidence type="ECO:0000256" key="16">
    <source>
        <dbReference type="PROSITE-ProRule" id="PRU00552"/>
    </source>
</evidence>
<dbReference type="PROSITE" id="PS51195">
    <property type="entry name" value="Q_MOTIF"/>
    <property type="match status" value="1"/>
</dbReference>
<dbReference type="EMBL" id="JBJKFK010001027">
    <property type="protein sequence ID" value="KAL3314336.1"/>
    <property type="molecule type" value="Genomic_DNA"/>
</dbReference>
<evidence type="ECO:0000256" key="13">
    <source>
        <dbReference type="ARBA" id="ARBA00062365"/>
    </source>
</evidence>
<dbReference type="GO" id="GO:0000398">
    <property type="term" value="P:mRNA splicing, via spliceosome"/>
    <property type="evidence" value="ECO:0007669"/>
    <property type="project" value="UniProtKB-ARBA"/>
</dbReference>
<evidence type="ECO:0000256" key="4">
    <source>
        <dbReference type="ARBA" id="ARBA00022741"/>
    </source>
</evidence>
<proteinExistence type="inferred from homology"/>
<keyword evidence="23" id="KW-1185">Reference proteome</keyword>
<evidence type="ECO:0000256" key="10">
    <source>
        <dbReference type="ARBA" id="ARBA00037954"/>
    </source>
</evidence>
<keyword evidence="9" id="KW-0539">Nucleus</keyword>
<dbReference type="CDD" id="cd18787">
    <property type="entry name" value="SF2_C_DEAD"/>
    <property type="match status" value="1"/>
</dbReference>
<dbReference type="Proteomes" id="UP001626550">
    <property type="component" value="Unassembled WGS sequence"/>
</dbReference>
<feature type="domain" description="DEAD-box RNA helicase Q" evidence="21">
    <location>
        <begin position="184"/>
        <end position="212"/>
    </location>
</feature>